<keyword evidence="3" id="KW-0238">DNA-binding</keyword>
<evidence type="ECO:0000256" key="3">
    <source>
        <dbReference type="ARBA" id="ARBA00023125"/>
    </source>
</evidence>
<sequence>MPCPSSGLRWTDVIEAFRTRVAMFGSDCVAAAYGGAIVKAVATINDVAREAGVSKTTVSYVISRNPRIPADTAERVHKAMRKLGYTVNHTARALSTAKTMTFGLLVNADENMSLSLTRGAYLCELSNFARQQGYDLLLMSNPNGVQAIRDLASARKIDGLIIMDINREDPRVKAAVESKVPTVLLGIPADSMGLDQVDTDFERAAREVVDLFAKQGHREVALVHTPESPVDEGSNYAVRFRTSVMAEAAVRGITLHVPPVEDWDLDPTQKLRAVLARFPQVTGVIIDDDNTVISTSQVLMELGIDVPRDLSVAVVVPEVLRAGMCIPYTSIDIDLPAVAEETIETLCRRIAKPNAPSVTRLVSQPLTDQGSVRAL</sequence>
<dbReference type="InterPro" id="IPR000843">
    <property type="entry name" value="HTH_LacI"/>
</dbReference>
<dbReference type="PANTHER" id="PTHR30146">
    <property type="entry name" value="LACI-RELATED TRANSCRIPTIONAL REPRESSOR"/>
    <property type="match status" value="1"/>
</dbReference>
<evidence type="ECO:0000256" key="2">
    <source>
        <dbReference type="ARBA" id="ARBA00023015"/>
    </source>
</evidence>
<dbReference type="PROSITE" id="PS00356">
    <property type="entry name" value="HTH_LACI_1"/>
    <property type="match status" value="1"/>
</dbReference>
<dbReference type="EMBL" id="MWWX01000009">
    <property type="protein sequence ID" value="OZG61458.1"/>
    <property type="molecule type" value="Genomic_DNA"/>
</dbReference>
<dbReference type="PROSITE" id="PS50932">
    <property type="entry name" value="HTH_LACI_2"/>
    <property type="match status" value="1"/>
</dbReference>
<dbReference type="CDD" id="cd01392">
    <property type="entry name" value="HTH_LacI"/>
    <property type="match status" value="1"/>
</dbReference>
<keyword evidence="4" id="KW-0804">Transcription</keyword>
<dbReference type="GO" id="GO:0003700">
    <property type="term" value="F:DNA-binding transcription factor activity"/>
    <property type="evidence" value="ECO:0007669"/>
    <property type="project" value="TreeGrafter"/>
</dbReference>
<dbReference type="Pfam" id="PF13377">
    <property type="entry name" value="Peripla_BP_3"/>
    <property type="match status" value="1"/>
</dbReference>
<dbReference type="Gene3D" id="3.40.50.2300">
    <property type="match status" value="2"/>
</dbReference>
<evidence type="ECO:0000259" key="5">
    <source>
        <dbReference type="PROSITE" id="PS50932"/>
    </source>
</evidence>
<protein>
    <submittedName>
        <fullName evidence="6">Transcriptional regulator, LacI family</fullName>
    </submittedName>
</protein>
<dbReference type="STRING" id="1603886.GCA_001895165_00558"/>
<reference evidence="6 7" key="1">
    <citation type="journal article" date="2017" name="BMC Genomics">
        <title>Comparative genomic and phylogenomic analyses of the Bifidobacteriaceae family.</title>
        <authorList>
            <person name="Lugli G.A."/>
            <person name="Milani C."/>
            <person name="Turroni F."/>
            <person name="Duranti S."/>
            <person name="Mancabelli L."/>
            <person name="Mangifesta M."/>
            <person name="Ferrario C."/>
            <person name="Modesto M."/>
            <person name="Mattarelli P."/>
            <person name="Jiri K."/>
            <person name="van Sinderen D."/>
            <person name="Ventura M."/>
        </authorList>
    </citation>
    <scope>NUCLEOTIDE SEQUENCE [LARGE SCALE GENOMIC DNA]</scope>
    <source>
        <strain evidence="6 7">DSM 28807</strain>
    </source>
</reference>
<keyword evidence="7" id="KW-1185">Reference proteome</keyword>
<keyword evidence="1" id="KW-0678">Repressor</keyword>
<dbReference type="InterPro" id="IPR028082">
    <property type="entry name" value="Peripla_BP_I"/>
</dbReference>
<evidence type="ECO:0000256" key="1">
    <source>
        <dbReference type="ARBA" id="ARBA00022491"/>
    </source>
</evidence>
<comment type="caution">
    <text evidence="6">The sequence shown here is derived from an EMBL/GenBank/DDBJ whole genome shotgun (WGS) entry which is preliminary data.</text>
</comment>
<organism evidence="6 7">
    <name type="scientific">Bifidobacterium lemurum</name>
    <dbReference type="NCBI Taxonomy" id="1603886"/>
    <lineage>
        <taxon>Bacteria</taxon>
        <taxon>Bacillati</taxon>
        <taxon>Actinomycetota</taxon>
        <taxon>Actinomycetes</taxon>
        <taxon>Bifidobacteriales</taxon>
        <taxon>Bifidobacteriaceae</taxon>
        <taxon>Bifidobacterium</taxon>
    </lineage>
</organism>
<dbReference type="SMART" id="SM00354">
    <property type="entry name" value="HTH_LACI"/>
    <property type="match status" value="1"/>
</dbReference>
<dbReference type="SUPFAM" id="SSF53822">
    <property type="entry name" value="Periplasmic binding protein-like I"/>
    <property type="match status" value="1"/>
</dbReference>
<dbReference type="InterPro" id="IPR010982">
    <property type="entry name" value="Lambda_DNA-bd_dom_sf"/>
</dbReference>
<dbReference type="GO" id="GO:0000976">
    <property type="term" value="F:transcription cis-regulatory region binding"/>
    <property type="evidence" value="ECO:0007669"/>
    <property type="project" value="TreeGrafter"/>
</dbReference>
<dbReference type="Gene3D" id="1.10.260.40">
    <property type="entry name" value="lambda repressor-like DNA-binding domains"/>
    <property type="match status" value="1"/>
</dbReference>
<dbReference type="Proteomes" id="UP000216352">
    <property type="component" value="Unassembled WGS sequence"/>
</dbReference>
<dbReference type="AlphaFoldDB" id="A0A261FQU4"/>
<dbReference type="Pfam" id="PF00356">
    <property type="entry name" value="LacI"/>
    <property type="match status" value="1"/>
</dbReference>
<accession>A0A261FQU4</accession>
<name>A0A261FQU4_9BIFI</name>
<dbReference type="SUPFAM" id="SSF47413">
    <property type="entry name" value="lambda repressor-like DNA-binding domains"/>
    <property type="match status" value="1"/>
</dbReference>
<evidence type="ECO:0000313" key="7">
    <source>
        <dbReference type="Proteomes" id="UP000216352"/>
    </source>
</evidence>
<dbReference type="PANTHER" id="PTHR30146:SF148">
    <property type="entry name" value="HTH-TYPE TRANSCRIPTIONAL REPRESSOR PURR-RELATED"/>
    <property type="match status" value="1"/>
</dbReference>
<proteinExistence type="predicted"/>
<gene>
    <name evidence="6" type="ORF">BLEM_1406</name>
</gene>
<keyword evidence="2" id="KW-0805">Transcription regulation</keyword>
<dbReference type="InterPro" id="IPR046335">
    <property type="entry name" value="LacI/GalR-like_sensor"/>
</dbReference>
<feature type="domain" description="HTH lacI-type" evidence="5">
    <location>
        <begin position="42"/>
        <end position="96"/>
    </location>
</feature>
<evidence type="ECO:0000313" key="6">
    <source>
        <dbReference type="EMBL" id="OZG61458.1"/>
    </source>
</evidence>
<evidence type="ECO:0000256" key="4">
    <source>
        <dbReference type="ARBA" id="ARBA00023163"/>
    </source>
</evidence>